<accession>D7E8K0</accession>
<dbReference type="AlphaFoldDB" id="D7E8K0"/>
<name>D7E8K0_METEZ</name>
<sequence>MMIFPNNGNRTVEITKSLKKIRRLEPPKNKQQLVTRAAIMGYELGDLQQFAVYNARSNMDPQILGSYRDNAKLALSDLLIQARMVCMDMGWDFDEVQELGLQHLQERMSEIQQDGFAEKQEA</sequence>
<proteinExistence type="predicted"/>
<dbReference type="KEGG" id="mev:Metev_0636"/>
<evidence type="ECO:0000313" key="2">
    <source>
        <dbReference type="Proteomes" id="UP000000391"/>
    </source>
</evidence>
<evidence type="ECO:0000313" key="1">
    <source>
        <dbReference type="EMBL" id="ADI73542.1"/>
    </source>
</evidence>
<protein>
    <submittedName>
        <fullName evidence="1">Uncharacterized protein</fullName>
    </submittedName>
</protein>
<dbReference type="STRING" id="644295.Metev_0636"/>
<organism evidence="1 2">
    <name type="scientific">Methanohalobium evestigatum (strain ATCC BAA-1072 / DSM 3721 / NBRC 107634 / OCM 161 / Z-7303)</name>
    <dbReference type="NCBI Taxonomy" id="644295"/>
    <lineage>
        <taxon>Archaea</taxon>
        <taxon>Methanobacteriati</taxon>
        <taxon>Methanobacteriota</taxon>
        <taxon>Stenosarchaea group</taxon>
        <taxon>Methanomicrobia</taxon>
        <taxon>Methanosarcinales</taxon>
        <taxon>Methanosarcinaceae</taxon>
        <taxon>Methanohalobium</taxon>
    </lineage>
</organism>
<dbReference type="RefSeq" id="WP_013194110.1">
    <property type="nucleotide sequence ID" value="NC_014253.1"/>
</dbReference>
<dbReference type="HOGENOM" id="CLU_2021504_0_0_2"/>
<dbReference type="EMBL" id="CP002069">
    <property type="protein sequence ID" value="ADI73542.1"/>
    <property type="molecule type" value="Genomic_DNA"/>
</dbReference>
<reference evidence="1 2" key="1">
    <citation type="submission" date="2010-06" db="EMBL/GenBank/DDBJ databases">
        <title>Complete sequence chromosome of Methanohalobium evestigatum Z-7303.</title>
        <authorList>
            <consortium name="US DOE Joint Genome Institute"/>
            <person name="Lucas S."/>
            <person name="Copeland A."/>
            <person name="Lapidus A."/>
            <person name="Cheng J.-F."/>
            <person name="Bruce D."/>
            <person name="Goodwin L."/>
            <person name="Pitluck S."/>
            <person name="Saunders E."/>
            <person name="Detter J.C."/>
            <person name="Han C."/>
            <person name="Tapia R."/>
            <person name="Land M."/>
            <person name="Hauser L."/>
            <person name="Kyrpides N."/>
            <person name="Mikhailova N."/>
            <person name="Sieprawska-Lupa M."/>
            <person name="Whitman W.B."/>
            <person name="Anderson I."/>
            <person name="Woyke T."/>
        </authorList>
    </citation>
    <scope>NUCLEOTIDE SEQUENCE [LARGE SCALE GENOMIC DNA]</scope>
    <source>
        <strain evidence="2">ATCC BAA-1072 / DSM 3721 / NBRC 107634 / OCM 161 / Z-7303</strain>
    </source>
</reference>
<keyword evidence="2" id="KW-1185">Reference proteome</keyword>
<dbReference type="Proteomes" id="UP000000391">
    <property type="component" value="Chromosome"/>
</dbReference>
<gene>
    <name evidence="1" type="ordered locus">Metev_0636</name>
</gene>
<dbReference type="GeneID" id="9346258"/>